<accession>A0A1M7IR73</accession>
<keyword evidence="2" id="KW-1185">Reference proteome</keyword>
<dbReference type="InterPro" id="IPR059166">
    <property type="entry name" value="PLD-like_cat"/>
</dbReference>
<gene>
    <name evidence="1" type="ORF">SAMN05444484_1065</name>
</gene>
<dbReference type="EMBL" id="FRBT01000006">
    <property type="protein sequence ID" value="SHM42857.1"/>
    <property type="molecule type" value="Genomic_DNA"/>
</dbReference>
<dbReference type="Gene3D" id="3.30.870.10">
    <property type="entry name" value="Endonuclease Chain A"/>
    <property type="match status" value="1"/>
</dbReference>
<organism evidence="1 2">
    <name type="scientific">Flavobacterium chilense</name>
    <dbReference type="NCBI Taxonomy" id="946677"/>
    <lineage>
        <taxon>Bacteria</taxon>
        <taxon>Pseudomonadati</taxon>
        <taxon>Bacteroidota</taxon>
        <taxon>Flavobacteriia</taxon>
        <taxon>Flavobacteriales</taxon>
        <taxon>Flavobacteriaceae</taxon>
        <taxon>Flavobacterium</taxon>
    </lineage>
</organism>
<dbReference type="CDD" id="cd09176">
    <property type="entry name" value="PLDc_unchar6"/>
    <property type="match status" value="1"/>
</dbReference>
<protein>
    <recommendedName>
        <fullName evidence="3">PLD-like domain-containing protein</fullName>
    </recommendedName>
</protein>
<reference evidence="2" key="1">
    <citation type="submission" date="2016-11" db="EMBL/GenBank/DDBJ databases">
        <authorList>
            <person name="Varghese N."/>
            <person name="Submissions S."/>
        </authorList>
    </citation>
    <scope>NUCLEOTIDE SEQUENCE [LARGE SCALE GENOMIC DNA]</scope>
    <source>
        <strain evidence="2">DSM 24724</strain>
    </source>
</reference>
<dbReference type="Proteomes" id="UP000184028">
    <property type="component" value="Unassembled WGS sequence"/>
</dbReference>
<dbReference type="SUPFAM" id="SSF56024">
    <property type="entry name" value="Phospholipase D/nuclease"/>
    <property type="match status" value="1"/>
</dbReference>
<name>A0A1M7IR73_9FLAO</name>
<dbReference type="STRING" id="946677.SAMN05444484_1065"/>
<dbReference type="OrthoDB" id="5500241at2"/>
<evidence type="ECO:0008006" key="3">
    <source>
        <dbReference type="Google" id="ProtNLM"/>
    </source>
</evidence>
<evidence type="ECO:0000313" key="2">
    <source>
        <dbReference type="Proteomes" id="UP000184028"/>
    </source>
</evidence>
<sequence>MSKFITGSELEETISKIIWETKETLLIVSPFIKLDDYFKKLFDNHLNNPKIHILIVFGKNENNISRSLSKNDFEYFKKFLNISIIYVPNLHAKYYGNEKKGVITSINLYDYSFKNNIEFGVYSELNIVNKITNKTEKDAWETCWKLAEENEAVFVKRPVYQKKLLSVILGKNYVKSDILIDTTDKFYSGFGNNNRNAIKTILDFKEEIILGSEEINVPTRTEIEKPTNGFCIRTGQKIIFNPKMPFCDYSYQSWKSFSNYDYKENYCHRTGKESFGKTSMRKPIL</sequence>
<dbReference type="AlphaFoldDB" id="A0A1M7IR73"/>
<proteinExistence type="predicted"/>
<dbReference type="RefSeq" id="WP_068844374.1">
    <property type="nucleotide sequence ID" value="NZ_LSYT01000008.1"/>
</dbReference>
<evidence type="ECO:0000313" key="1">
    <source>
        <dbReference type="EMBL" id="SHM42857.1"/>
    </source>
</evidence>